<reference evidence="1 2" key="1">
    <citation type="submission" date="2015-01" db="EMBL/GenBank/DDBJ databases">
        <title>Genome Sequencing of Rickettsiales.</title>
        <authorList>
            <person name="Daugherty S.C."/>
            <person name="Su Q."/>
            <person name="Abolude K."/>
            <person name="Beier-Sexton M."/>
            <person name="Carlyon J.A."/>
            <person name="Carter R."/>
            <person name="Day N.P."/>
            <person name="Dumler S.J."/>
            <person name="Dyachenko V."/>
            <person name="Godinez A."/>
            <person name="Kurtti T.J."/>
            <person name="Lichay M."/>
            <person name="Mullins K.E."/>
            <person name="Ott S."/>
            <person name="Pappas-Brown V."/>
            <person name="Paris D.H."/>
            <person name="Patel P."/>
            <person name="Richards A.L."/>
            <person name="Sadzewicz L."/>
            <person name="Sears K."/>
            <person name="Seidman D."/>
            <person name="Sengamalay N."/>
            <person name="Stenos J."/>
            <person name="Tallon L.J."/>
            <person name="Vincent G."/>
            <person name="Fraser C.M."/>
            <person name="Munderloh U."/>
            <person name="Dunning-Hotopp J.C."/>
        </authorList>
    </citation>
    <scope>NUCLEOTIDE SEQUENCE [LARGE SCALE GENOMIC DNA]</scope>
    <source>
        <strain evidence="1 2">Ect</strain>
    </source>
</reference>
<sequence>MPCYIGLLGCLAFAFSGIILSSRKNSTLFGTFLFAVLPSVK</sequence>
<name>A0A0F3PFH3_RICRH</name>
<evidence type="ECO:0000313" key="1">
    <source>
        <dbReference type="EMBL" id="KJV79095.1"/>
    </source>
</evidence>
<accession>A0A0F3PFH3</accession>
<gene>
    <name evidence="1" type="ORF">RMAECT_0136</name>
</gene>
<evidence type="ECO:0000313" key="2">
    <source>
        <dbReference type="Proteomes" id="UP000033591"/>
    </source>
</evidence>
<dbReference type="PATRIC" id="fig|1359199.3.peg.127"/>
<dbReference type="Proteomes" id="UP000033591">
    <property type="component" value="Unassembled WGS sequence"/>
</dbReference>
<dbReference type="EMBL" id="LAOC01000001">
    <property type="protein sequence ID" value="KJV79095.1"/>
    <property type="molecule type" value="Genomic_DNA"/>
</dbReference>
<organism evidence="1 2">
    <name type="scientific">Rickettsia rhipicephali str. Ect</name>
    <dbReference type="NCBI Taxonomy" id="1359199"/>
    <lineage>
        <taxon>Bacteria</taxon>
        <taxon>Pseudomonadati</taxon>
        <taxon>Pseudomonadota</taxon>
        <taxon>Alphaproteobacteria</taxon>
        <taxon>Rickettsiales</taxon>
        <taxon>Rickettsiaceae</taxon>
        <taxon>Rickettsieae</taxon>
        <taxon>Rickettsia</taxon>
        <taxon>spotted fever group</taxon>
    </lineage>
</organism>
<proteinExistence type="predicted"/>
<protein>
    <submittedName>
        <fullName evidence="1">Uncharacterized protein</fullName>
    </submittedName>
</protein>
<dbReference type="AlphaFoldDB" id="A0A0F3PFH3"/>
<comment type="caution">
    <text evidence="1">The sequence shown here is derived from an EMBL/GenBank/DDBJ whole genome shotgun (WGS) entry which is preliminary data.</text>
</comment>